<dbReference type="GO" id="GO:0005737">
    <property type="term" value="C:cytoplasm"/>
    <property type="evidence" value="ECO:0007669"/>
    <property type="project" value="TreeGrafter"/>
</dbReference>
<dbReference type="AlphaFoldDB" id="A0A4P9ZPD2"/>
<feature type="non-terminal residue" evidence="2">
    <location>
        <position position="313"/>
    </location>
</feature>
<name>A0A4P9ZPD2_9FUNG</name>
<feature type="domain" description="JmjC" evidence="1">
    <location>
        <begin position="101"/>
        <end position="266"/>
    </location>
</feature>
<dbReference type="Gene3D" id="2.60.120.650">
    <property type="entry name" value="Cupin"/>
    <property type="match status" value="1"/>
</dbReference>
<keyword evidence="3" id="KW-1185">Reference proteome</keyword>
<gene>
    <name evidence="2" type="ORF">BJ085DRAFT_559</name>
</gene>
<accession>A0A4P9ZPD2</accession>
<dbReference type="PANTHER" id="PTHR12480">
    <property type="entry name" value="ARGININE DEMETHYLASE AND LYSYL-HYDROXYLASE JMJD"/>
    <property type="match status" value="1"/>
</dbReference>
<dbReference type="PROSITE" id="PS51184">
    <property type="entry name" value="JMJC"/>
    <property type="match status" value="1"/>
</dbReference>
<dbReference type="SUPFAM" id="SSF51197">
    <property type="entry name" value="Clavaminate synthase-like"/>
    <property type="match status" value="1"/>
</dbReference>
<dbReference type="GO" id="GO:0016706">
    <property type="term" value="F:2-oxoglutarate-dependent dioxygenase activity"/>
    <property type="evidence" value="ECO:0007669"/>
    <property type="project" value="TreeGrafter"/>
</dbReference>
<dbReference type="SMART" id="SM00558">
    <property type="entry name" value="JmjC"/>
    <property type="match status" value="1"/>
</dbReference>
<dbReference type="GO" id="GO:0005634">
    <property type="term" value="C:nucleus"/>
    <property type="evidence" value="ECO:0007669"/>
    <property type="project" value="TreeGrafter"/>
</dbReference>
<organism evidence="2 3">
    <name type="scientific">Dimargaris cristalligena</name>
    <dbReference type="NCBI Taxonomy" id="215637"/>
    <lineage>
        <taxon>Eukaryota</taxon>
        <taxon>Fungi</taxon>
        <taxon>Fungi incertae sedis</taxon>
        <taxon>Zoopagomycota</taxon>
        <taxon>Kickxellomycotina</taxon>
        <taxon>Dimargaritomycetes</taxon>
        <taxon>Dimargaritales</taxon>
        <taxon>Dimargaritaceae</taxon>
        <taxon>Dimargaris</taxon>
    </lineage>
</organism>
<proteinExistence type="predicted"/>
<evidence type="ECO:0000259" key="1">
    <source>
        <dbReference type="PROSITE" id="PS51184"/>
    </source>
</evidence>
<protein>
    <recommendedName>
        <fullName evidence="1">JmjC domain-containing protein</fullName>
    </recommendedName>
</protein>
<reference evidence="3" key="1">
    <citation type="journal article" date="2018" name="Nat. Microbiol.">
        <title>Leveraging single-cell genomics to expand the fungal tree of life.</title>
        <authorList>
            <person name="Ahrendt S.R."/>
            <person name="Quandt C.A."/>
            <person name="Ciobanu D."/>
            <person name="Clum A."/>
            <person name="Salamov A."/>
            <person name="Andreopoulos B."/>
            <person name="Cheng J.F."/>
            <person name="Woyke T."/>
            <person name="Pelin A."/>
            <person name="Henrissat B."/>
            <person name="Reynolds N.K."/>
            <person name="Benny G.L."/>
            <person name="Smith M.E."/>
            <person name="James T.Y."/>
            <person name="Grigoriev I.V."/>
        </authorList>
    </citation>
    <scope>NUCLEOTIDE SEQUENCE [LARGE SCALE GENOMIC DNA]</scope>
    <source>
        <strain evidence="3">RSA 468</strain>
    </source>
</reference>
<evidence type="ECO:0000313" key="3">
    <source>
        <dbReference type="Proteomes" id="UP000268162"/>
    </source>
</evidence>
<dbReference type="EMBL" id="ML003204">
    <property type="protein sequence ID" value="RKP34432.1"/>
    <property type="molecule type" value="Genomic_DNA"/>
</dbReference>
<dbReference type="InterPro" id="IPR050910">
    <property type="entry name" value="JMJD6_ArgDemeth/LysHydrox"/>
</dbReference>
<sequence>YRDSLSPEEFCHSFLIPNLPVLLGPSLTSPWPAHHHWVVHQPPHSPQGSQPANPLDLPFGEAQVSVADCCPLPEDGENGCMSNPSTTNDVLSKTDVSVGQFYLKDWHLVKDYPNVAAYATPALFTDDWINEFWDHRTDSDDDYRFVYIGGHRTWTPFHTDVFRSYSWSTNICGIKLWTMYPPGQESTFTDSFGNTVFDINNYNHAQFPHFENATRFQVYQLPGQTLFVPSGWAHQVENIGETISINHNWANACNLPDLYGTLVRELDLVEHAIRDCAGMEGWSAHCQLLLRANHGIHFADFYRLLAFKARSLV</sequence>
<feature type="non-terminal residue" evidence="2">
    <location>
        <position position="1"/>
    </location>
</feature>
<dbReference type="Pfam" id="PF02373">
    <property type="entry name" value="JmjC"/>
    <property type="match status" value="1"/>
</dbReference>
<dbReference type="PANTHER" id="PTHR12480:SF6">
    <property type="entry name" value="2-OXOGLUTARATE AND IRON-DEPENDENT OXYGENASE JMJD4"/>
    <property type="match status" value="1"/>
</dbReference>
<dbReference type="STRING" id="215637.A0A4P9ZPD2"/>
<dbReference type="GO" id="GO:0043565">
    <property type="term" value="F:sequence-specific DNA binding"/>
    <property type="evidence" value="ECO:0007669"/>
    <property type="project" value="TreeGrafter"/>
</dbReference>
<dbReference type="InterPro" id="IPR003347">
    <property type="entry name" value="JmjC_dom"/>
</dbReference>
<dbReference type="Proteomes" id="UP000268162">
    <property type="component" value="Unassembled WGS sequence"/>
</dbReference>
<evidence type="ECO:0000313" key="2">
    <source>
        <dbReference type="EMBL" id="RKP34432.1"/>
    </source>
</evidence>
<dbReference type="GO" id="GO:0045905">
    <property type="term" value="P:positive regulation of translational termination"/>
    <property type="evidence" value="ECO:0007669"/>
    <property type="project" value="TreeGrafter"/>
</dbReference>